<evidence type="ECO:0000259" key="2">
    <source>
        <dbReference type="PROSITE" id="PS50850"/>
    </source>
</evidence>
<keyword evidence="1" id="KW-0812">Transmembrane</keyword>
<comment type="caution">
    <text evidence="3">The sequence shown here is derived from an EMBL/GenBank/DDBJ whole genome shotgun (WGS) entry which is preliminary data.</text>
</comment>
<keyword evidence="4" id="KW-1185">Reference proteome</keyword>
<name>A0AAE4M9W8_9EURY</name>
<keyword evidence="1" id="KW-0472">Membrane</keyword>
<feature type="transmembrane region" description="Helical" evidence="1">
    <location>
        <begin position="132"/>
        <end position="158"/>
    </location>
</feature>
<dbReference type="GO" id="GO:0022857">
    <property type="term" value="F:transmembrane transporter activity"/>
    <property type="evidence" value="ECO:0007669"/>
    <property type="project" value="InterPro"/>
</dbReference>
<dbReference type="RefSeq" id="WP_338093345.1">
    <property type="nucleotide sequence ID" value="NZ_JAWDKA010000001.1"/>
</dbReference>
<keyword evidence="1" id="KW-1133">Transmembrane helix</keyword>
<reference evidence="3" key="1">
    <citation type="submission" date="2023-06" db="EMBL/GenBank/DDBJ databases">
        <title>Genome sequence of Methancorpusculaceae sp. Ag1.</title>
        <authorList>
            <person name="Protasov E."/>
            <person name="Platt K."/>
            <person name="Poehlein A."/>
            <person name="Daniel R."/>
            <person name="Brune A."/>
        </authorList>
    </citation>
    <scope>NUCLEOTIDE SEQUENCE</scope>
    <source>
        <strain evidence="3">Ag1</strain>
    </source>
</reference>
<feature type="transmembrane region" description="Helical" evidence="1">
    <location>
        <begin position="292"/>
        <end position="310"/>
    </location>
</feature>
<dbReference type="InterPro" id="IPR036259">
    <property type="entry name" value="MFS_trans_sf"/>
</dbReference>
<dbReference type="CDD" id="cd17353">
    <property type="entry name" value="MFS_OFA_like"/>
    <property type="match status" value="1"/>
</dbReference>
<dbReference type="InterPro" id="IPR020846">
    <property type="entry name" value="MFS_dom"/>
</dbReference>
<dbReference type="InterPro" id="IPR011701">
    <property type="entry name" value="MFS"/>
</dbReference>
<dbReference type="PANTHER" id="PTHR11360">
    <property type="entry name" value="MONOCARBOXYLATE TRANSPORTER"/>
    <property type="match status" value="1"/>
</dbReference>
<feature type="transmembrane region" description="Helical" evidence="1">
    <location>
        <begin position="349"/>
        <end position="372"/>
    </location>
</feature>
<feature type="transmembrane region" description="Helical" evidence="1">
    <location>
        <begin position="316"/>
        <end position="337"/>
    </location>
</feature>
<dbReference type="Gene3D" id="1.20.1250.20">
    <property type="entry name" value="MFS general substrate transporter like domains"/>
    <property type="match status" value="2"/>
</dbReference>
<organism evidence="3 4">
    <name type="scientific">Methanorbis furvi</name>
    <dbReference type="NCBI Taxonomy" id="3028299"/>
    <lineage>
        <taxon>Archaea</taxon>
        <taxon>Methanobacteriati</taxon>
        <taxon>Methanobacteriota</taxon>
        <taxon>Stenosarchaea group</taxon>
        <taxon>Methanomicrobia</taxon>
        <taxon>Methanomicrobiales</taxon>
        <taxon>Methanocorpusculaceae</taxon>
        <taxon>Methanorbis</taxon>
    </lineage>
</organism>
<protein>
    <submittedName>
        <fullName evidence="3">L-lactate transporter</fullName>
    </submittedName>
</protein>
<gene>
    <name evidence="3" type="ORF">McpAg1_01280</name>
</gene>
<sequence length="412" mass="44180">MIELKSNRWLVLLAGFIFNFCLSGTSAFSTFVSPVMDTTGWDMGSVTLAYTFYNIMICVFGIVIGVLGPRINSKLLMYVGATLFAAGWIITGFATEIWMFWLGFGIIAGIGGGCLYNFSVTNTLKWFPDKKGLISGLLLGGAAIGPVFSAPLATALLGDVGVMASYQIIGIIYGILMFAVGWMVSVPPANYKPDGWEPDTCGTSGAANVVSTKDYTWNEMLKTPTFWLLFLVFAFACTPYMMMLSAVSTIGQQQAGMTLAMAAIAVSLLAISNFVGRLLFGAVSDKLGRYKTLLIAVAIDVIAIVMLGTITEPIPFMAVMCILGACGGALLVMFPPITSDNFGSKNSGLNYAIMFVAYSMAALIGPQLLAYFKNTTGAYTLAFSFSAGLMLVAGVILFIVMFKRKRECEYTT</sequence>
<dbReference type="EMBL" id="JAWDKA010000001">
    <property type="protein sequence ID" value="MDV0440950.1"/>
    <property type="molecule type" value="Genomic_DNA"/>
</dbReference>
<dbReference type="AlphaFoldDB" id="A0AAE4M9W8"/>
<dbReference type="PROSITE" id="PS50850">
    <property type="entry name" value="MFS"/>
    <property type="match status" value="1"/>
</dbReference>
<accession>A0AAE4M9W8</accession>
<dbReference type="PANTHER" id="PTHR11360:SF304">
    <property type="entry name" value="MFS DOMAIN-CONTAINING PROTEIN"/>
    <property type="match status" value="1"/>
</dbReference>
<feature type="transmembrane region" description="Helical" evidence="1">
    <location>
        <begin position="164"/>
        <end position="184"/>
    </location>
</feature>
<feature type="transmembrane region" description="Helical" evidence="1">
    <location>
        <begin position="378"/>
        <end position="402"/>
    </location>
</feature>
<proteinExistence type="predicted"/>
<feature type="transmembrane region" description="Helical" evidence="1">
    <location>
        <begin position="51"/>
        <end position="68"/>
    </location>
</feature>
<feature type="transmembrane region" description="Helical" evidence="1">
    <location>
        <begin position="100"/>
        <end position="120"/>
    </location>
</feature>
<feature type="transmembrane region" description="Helical" evidence="1">
    <location>
        <begin position="75"/>
        <end position="94"/>
    </location>
</feature>
<dbReference type="InterPro" id="IPR050327">
    <property type="entry name" value="Proton-linked_MCT"/>
</dbReference>
<feature type="transmembrane region" description="Helical" evidence="1">
    <location>
        <begin position="259"/>
        <end position="280"/>
    </location>
</feature>
<dbReference type="SUPFAM" id="SSF103473">
    <property type="entry name" value="MFS general substrate transporter"/>
    <property type="match status" value="1"/>
</dbReference>
<evidence type="ECO:0000313" key="4">
    <source>
        <dbReference type="Proteomes" id="UP001273136"/>
    </source>
</evidence>
<dbReference type="Pfam" id="PF07690">
    <property type="entry name" value="MFS_1"/>
    <property type="match status" value="1"/>
</dbReference>
<feature type="domain" description="Major facilitator superfamily (MFS) profile" evidence="2">
    <location>
        <begin position="7"/>
        <end position="405"/>
    </location>
</feature>
<evidence type="ECO:0000256" key="1">
    <source>
        <dbReference type="SAM" id="Phobius"/>
    </source>
</evidence>
<evidence type="ECO:0000313" key="3">
    <source>
        <dbReference type="EMBL" id="MDV0440950.1"/>
    </source>
</evidence>
<feature type="transmembrane region" description="Helical" evidence="1">
    <location>
        <begin position="226"/>
        <end position="247"/>
    </location>
</feature>
<dbReference type="Proteomes" id="UP001273136">
    <property type="component" value="Unassembled WGS sequence"/>
</dbReference>